<dbReference type="EMBL" id="CP066681">
    <property type="protein sequence ID" value="QQG35787.1"/>
    <property type="molecule type" value="Genomic_DNA"/>
</dbReference>
<protein>
    <submittedName>
        <fullName evidence="2">Class I SAM-dependent methyltransferase family protein</fullName>
    </submittedName>
</protein>
<dbReference type="SUPFAM" id="SSF53335">
    <property type="entry name" value="S-adenosyl-L-methionine-dependent methyltransferases"/>
    <property type="match status" value="1"/>
</dbReference>
<dbReference type="InterPro" id="IPR029063">
    <property type="entry name" value="SAM-dependent_MTases_sf"/>
</dbReference>
<dbReference type="AlphaFoldDB" id="A0A7T5R1J0"/>
<dbReference type="GO" id="GO:0032259">
    <property type="term" value="P:methylation"/>
    <property type="evidence" value="ECO:0007669"/>
    <property type="project" value="UniProtKB-KW"/>
</dbReference>
<evidence type="ECO:0000313" key="2">
    <source>
        <dbReference type="EMBL" id="QQG35787.1"/>
    </source>
</evidence>
<dbReference type="Proteomes" id="UP000595362">
    <property type="component" value="Chromosome"/>
</dbReference>
<dbReference type="InterPro" id="IPR022744">
    <property type="entry name" value="MeTrfase_dom_put"/>
</dbReference>
<dbReference type="Pfam" id="PF12147">
    <property type="entry name" value="Methyltransf_20"/>
    <property type="match status" value="1"/>
</dbReference>
<gene>
    <name evidence="2" type="ORF">HYS17_09805</name>
</gene>
<keyword evidence="2" id="KW-0808">Transferase</keyword>
<proteinExistence type="predicted"/>
<dbReference type="GO" id="GO:0008168">
    <property type="term" value="F:methyltransferase activity"/>
    <property type="evidence" value="ECO:0007669"/>
    <property type="project" value="UniProtKB-KW"/>
</dbReference>
<sequence length="285" mass="32176">MHSVPYDQLIQPLPRYCFKALYYKAINSLMRGVGRWSTGIDLGYRYGFDSGVMLEYVYCNQAQGRYGIGVWLDRLYLNAPGWVGIRQRGELVREELKALAREKARNKSGPVKIVDLACGGGRYVLEALRDLSDLDVQAILRDYRVENVCCAQTLAQDMGIQAIIEQADAFSDDDLALILKEQPDIVVVSGLHEIIDNDGLVARHLRQIAAILGQGGSLLLTIQPEHPQLEFIARVLPSHTGRMWVMRLRPCELTRRWVEEAGLYFVGKKMENKGIFGVIRVDKLV</sequence>
<name>A0A7T5R1J0_9BACT</name>
<keyword evidence="2" id="KW-0489">Methyltransferase</keyword>
<evidence type="ECO:0000259" key="1">
    <source>
        <dbReference type="Pfam" id="PF12147"/>
    </source>
</evidence>
<evidence type="ECO:0000313" key="3">
    <source>
        <dbReference type="Proteomes" id="UP000595362"/>
    </source>
</evidence>
<organism evidence="2 3">
    <name type="scientific">Micavibrio aeruginosavorus</name>
    <dbReference type="NCBI Taxonomy" id="349221"/>
    <lineage>
        <taxon>Bacteria</taxon>
        <taxon>Pseudomonadati</taxon>
        <taxon>Bdellovibrionota</taxon>
        <taxon>Bdellovibrionia</taxon>
        <taxon>Bdellovibrionales</taxon>
        <taxon>Pseudobdellovibrionaceae</taxon>
        <taxon>Micavibrio</taxon>
    </lineage>
</organism>
<feature type="domain" description="Methyltransferase" evidence="1">
    <location>
        <begin position="6"/>
        <end position="278"/>
    </location>
</feature>
<dbReference type="Gene3D" id="3.40.50.150">
    <property type="entry name" value="Vaccinia Virus protein VP39"/>
    <property type="match status" value="1"/>
</dbReference>
<reference evidence="2 3" key="1">
    <citation type="submission" date="2020-07" db="EMBL/GenBank/DDBJ databases">
        <title>Huge and variable diversity of episymbiotic CPR bacteria and DPANN archaea in groundwater ecosystems.</title>
        <authorList>
            <person name="He C.Y."/>
            <person name="Keren R."/>
            <person name="Whittaker M."/>
            <person name="Farag I.F."/>
            <person name="Doudna J."/>
            <person name="Cate J.H.D."/>
            <person name="Banfield J.F."/>
        </authorList>
    </citation>
    <scope>NUCLEOTIDE SEQUENCE [LARGE SCALE GENOMIC DNA]</scope>
    <source>
        <strain evidence="2">NC_groundwater_70_Ag_B-0.1um_54_66</strain>
    </source>
</reference>
<accession>A0A7T5R1J0</accession>